<dbReference type="Pfam" id="PF19567">
    <property type="entry name" value="CpsB_CapC"/>
    <property type="match status" value="1"/>
</dbReference>
<dbReference type="EMBL" id="JADIMW010000073">
    <property type="protein sequence ID" value="MBO8438615.1"/>
    <property type="molecule type" value="Genomic_DNA"/>
</dbReference>
<evidence type="ECO:0000256" key="1">
    <source>
        <dbReference type="ARBA" id="ARBA00005750"/>
    </source>
</evidence>
<comment type="caution">
    <text evidence="5">The sequence shown here is derived from an EMBL/GenBank/DDBJ whole genome shotgun (WGS) entry which is preliminary data.</text>
</comment>
<proteinExistence type="inferred from homology"/>
<dbReference type="PANTHER" id="PTHR39181">
    <property type="entry name" value="TYROSINE-PROTEIN PHOSPHATASE YWQE"/>
    <property type="match status" value="1"/>
</dbReference>
<dbReference type="PANTHER" id="PTHR39181:SF1">
    <property type="entry name" value="TYROSINE-PROTEIN PHOSPHATASE YWQE"/>
    <property type="match status" value="1"/>
</dbReference>
<evidence type="ECO:0000256" key="4">
    <source>
        <dbReference type="ARBA" id="ARBA00051722"/>
    </source>
</evidence>
<dbReference type="SUPFAM" id="SSF89550">
    <property type="entry name" value="PHP domain-like"/>
    <property type="match status" value="1"/>
</dbReference>
<reference evidence="5" key="1">
    <citation type="submission" date="2020-10" db="EMBL/GenBank/DDBJ databases">
        <authorList>
            <person name="Gilroy R."/>
        </authorList>
    </citation>
    <scope>NUCLEOTIDE SEQUENCE</scope>
    <source>
        <strain evidence="5">G3-4614</strain>
    </source>
</reference>
<sequence>MFFGLFGKNKNIEPQKLCFSTDIHCHIIPGIDDGAKDSNISVSLVEAMQQWGIKRIIATPHVTEETFENTPESISKAYGILKEAMEKENIQIPISYSAEYRMDGRFNEIMKNGGYILMPGRYLLIENSFVQPSFDLKNIIFELQLKDVKPVLAHPERYSYYQRKRQIYSELIETGCEFQINLLSLSGYYGMAEKETALWLIDRGYVSFLGTDLHHFGHVESINRFLCTREYADIAKRLAPVLKNDLLPSV</sequence>
<name>A0A9D9E506_9BACT</name>
<evidence type="ECO:0000313" key="6">
    <source>
        <dbReference type="Proteomes" id="UP000823636"/>
    </source>
</evidence>
<dbReference type="Proteomes" id="UP000823636">
    <property type="component" value="Unassembled WGS sequence"/>
</dbReference>
<organism evidence="5 6">
    <name type="scientific">Candidatus Caccoplasma merdipullorum</name>
    <dbReference type="NCBI Taxonomy" id="2840718"/>
    <lineage>
        <taxon>Bacteria</taxon>
        <taxon>Pseudomonadati</taxon>
        <taxon>Bacteroidota</taxon>
        <taxon>Bacteroidia</taxon>
        <taxon>Bacteroidales</taxon>
        <taxon>Bacteroidaceae</taxon>
        <taxon>Bacteroidaceae incertae sedis</taxon>
        <taxon>Candidatus Caccoplasma</taxon>
    </lineage>
</organism>
<keyword evidence="3" id="KW-0378">Hydrolase</keyword>
<comment type="similarity">
    <text evidence="1">Belongs to the metallo-dependent hydrolases superfamily. CpsB/CapC family.</text>
</comment>
<dbReference type="InterPro" id="IPR016195">
    <property type="entry name" value="Pol/histidinol_Pase-like"/>
</dbReference>
<protein>
    <recommendedName>
        <fullName evidence="2">protein-tyrosine-phosphatase</fullName>
        <ecNumber evidence="2">3.1.3.48</ecNumber>
    </recommendedName>
</protein>
<dbReference type="InterPro" id="IPR016667">
    <property type="entry name" value="Caps_polysacc_synth_CpsB/CapC"/>
</dbReference>
<dbReference type="AlphaFoldDB" id="A0A9D9E506"/>
<dbReference type="GO" id="GO:0030145">
    <property type="term" value="F:manganese ion binding"/>
    <property type="evidence" value="ECO:0007669"/>
    <property type="project" value="InterPro"/>
</dbReference>
<evidence type="ECO:0000256" key="3">
    <source>
        <dbReference type="ARBA" id="ARBA00022801"/>
    </source>
</evidence>
<evidence type="ECO:0000256" key="2">
    <source>
        <dbReference type="ARBA" id="ARBA00013064"/>
    </source>
</evidence>
<gene>
    <name evidence="5" type="ORF">IAC54_06930</name>
</gene>
<evidence type="ECO:0000313" key="5">
    <source>
        <dbReference type="EMBL" id="MBO8438615.1"/>
    </source>
</evidence>
<comment type="catalytic activity">
    <reaction evidence="4">
        <text>O-phospho-L-tyrosyl-[protein] + H2O = L-tyrosyl-[protein] + phosphate</text>
        <dbReference type="Rhea" id="RHEA:10684"/>
        <dbReference type="Rhea" id="RHEA-COMP:10136"/>
        <dbReference type="Rhea" id="RHEA-COMP:20101"/>
        <dbReference type="ChEBI" id="CHEBI:15377"/>
        <dbReference type="ChEBI" id="CHEBI:43474"/>
        <dbReference type="ChEBI" id="CHEBI:46858"/>
        <dbReference type="ChEBI" id="CHEBI:61978"/>
        <dbReference type="EC" id="3.1.3.48"/>
    </reaction>
</comment>
<dbReference type="EC" id="3.1.3.48" evidence="2"/>
<reference evidence="5" key="2">
    <citation type="journal article" date="2021" name="PeerJ">
        <title>Extensive microbial diversity within the chicken gut microbiome revealed by metagenomics and culture.</title>
        <authorList>
            <person name="Gilroy R."/>
            <person name="Ravi A."/>
            <person name="Getino M."/>
            <person name="Pursley I."/>
            <person name="Horton D.L."/>
            <person name="Alikhan N.F."/>
            <person name="Baker D."/>
            <person name="Gharbi K."/>
            <person name="Hall N."/>
            <person name="Watson M."/>
            <person name="Adriaenssens E.M."/>
            <person name="Foster-Nyarko E."/>
            <person name="Jarju S."/>
            <person name="Secka A."/>
            <person name="Antonio M."/>
            <person name="Oren A."/>
            <person name="Chaudhuri R.R."/>
            <person name="La Ragione R."/>
            <person name="Hildebrand F."/>
            <person name="Pallen M.J."/>
        </authorList>
    </citation>
    <scope>NUCLEOTIDE SEQUENCE</scope>
    <source>
        <strain evidence="5">G3-4614</strain>
    </source>
</reference>
<dbReference type="GO" id="GO:0004725">
    <property type="term" value="F:protein tyrosine phosphatase activity"/>
    <property type="evidence" value="ECO:0007669"/>
    <property type="project" value="UniProtKB-EC"/>
</dbReference>
<accession>A0A9D9E506</accession>
<dbReference type="Gene3D" id="3.20.20.140">
    <property type="entry name" value="Metal-dependent hydrolases"/>
    <property type="match status" value="1"/>
</dbReference>